<feature type="compositionally biased region" description="Polar residues" evidence="1">
    <location>
        <begin position="97"/>
        <end position="108"/>
    </location>
</feature>
<evidence type="ECO:0000313" key="3">
    <source>
        <dbReference type="Proteomes" id="UP001293254"/>
    </source>
</evidence>
<dbReference type="EMBL" id="JACGWO010000011">
    <property type="protein sequence ID" value="KAK4415188.1"/>
    <property type="molecule type" value="Genomic_DNA"/>
</dbReference>
<keyword evidence="3" id="KW-1185">Reference proteome</keyword>
<proteinExistence type="predicted"/>
<feature type="region of interest" description="Disordered" evidence="1">
    <location>
        <begin position="1"/>
        <end position="123"/>
    </location>
</feature>
<name>A0AAE2CAM6_9LAMI</name>
<organism evidence="2 3">
    <name type="scientific">Sesamum alatum</name>
    <dbReference type="NCBI Taxonomy" id="300844"/>
    <lineage>
        <taxon>Eukaryota</taxon>
        <taxon>Viridiplantae</taxon>
        <taxon>Streptophyta</taxon>
        <taxon>Embryophyta</taxon>
        <taxon>Tracheophyta</taxon>
        <taxon>Spermatophyta</taxon>
        <taxon>Magnoliopsida</taxon>
        <taxon>eudicotyledons</taxon>
        <taxon>Gunneridae</taxon>
        <taxon>Pentapetalae</taxon>
        <taxon>asterids</taxon>
        <taxon>lamiids</taxon>
        <taxon>Lamiales</taxon>
        <taxon>Pedaliaceae</taxon>
        <taxon>Sesamum</taxon>
    </lineage>
</organism>
<protein>
    <submittedName>
        <fullName evidence="2">Uncharacterized protein</fullName>
    </submittedName>
</protein>
<evidence type="ECO:0000256" key="1">
    <source>
        <dbReference type="SAM" id="MobiDB-lite"/>
    </source>
</evidence>
<comment type="caution">
    <text evidence="2">The sequence shown here is derived from an EMBL/GenBank/DDBJ whole genome shotgun (WGS) entry which is preliminary data.</text>
</comment>
<gene>
    <name evidence="2" type="ORF">Salat_2626000</name>
</gene>
<accession>A0AAE2CAM6</accession>
<evidence type="ECO:0000313" key="2">
    <source>
        <dbReference type="EMBL" id="KAK4415188.1"/>
    </source>
</evidence>
<dbReference type="AlphaFoldDB" id="A0AAE2CAM6"/>
<feature type="compositionally biased region" description="Basic and acidic residues" evidence="1">
    <location>
        <begin position="61"/>
        <end position="74"/>
    </location>
</feature>
<sequence>MGSGLKAGSGPNMEKDQVGSGGASGRMSSGLKIVGPPQGFSYPTRAGKAPTGRWPIVGDKTLPKDRGVDLDTGKEPGTGDEVVPPVSTLADGGGQHGQSPASVKTDSYQGKAENLGTTSIGGQRDRGKSLILSAFSNPNPLNSAQTTLSFCQSTASALEEGTELPLIHSIIGSEMGERERECGM</sequence>
<reference evidence="2" key="2">
    <citation type="journal article" date="2024" name="Plant">
        <title>Genomic evolution and insights into agronomic trait innovations of Sesamum species.</title>
        <authorList>
            <person name="Miao H."/>
            <person name="Wang L."/>
            <person name="Qu L."/>
            <person name="Liu H."/>
            <person name="Sun Y."/>
            <person name="Le M."/>
            <person name="Wang Q."/>
            <person name="Wei S."/>
            <person name="Zheng Y."/>
            <person name="Lin W."/>
            <person name="Duan Y."/>
            <person name="Cao H."/>
            <person name="Xiong S."/>
            <person name="Wang X."/>
            <person name="Wei L."/>
            <person name="Li C."/>
            <person name="Ma Q."/>
            <person name="Ju M."/>
            <person name="Zhao R."/>
            <person name="Li G."/>
            <person name="Mu C."/>
            <person name="Tian Q."/>
            <person name="Mei H."/>
            <person name="Zhang T."/>
            <person name="Gao T."/>
            <person name="Zhang H."/>
        </authorList>
    </citation>
    <scope>NUCLEOTIDE SEQUENCE</scope>
    <source>
        <strain evidence="2">3651</strain>
    </source>
</reference>
<dbReference type="Proteomes" id="UP001293254">
    <property type="component" value="Unassembled WGS sequence"/>
</dbReference>
<reference evidence="2" key="1">
    <citation type="submission" date="2020-06" db="EMBL/GenBank/DDBJ databases">
        <authorList>
            <person name="Li T."/>
            <person name="Hu X."/>
            <person name="Zhang T."/>
            <person name="Song X."/>
            <person name="Zhang H."/>
            <person name="Dai N."/>
            <person name="Sheng W."/>
            <person name="Hou X."/>
            <person name="Wei L."/>
        </authorList>
    </citation>
    <scope>NUCLEOTIDE SEQUENCE</scope>
    <source>
        <strain evidence="2">3651</strain>
        <tissue evidence="2">Leaf</tissue>
    </source>
</reference>